<dbReference type="AlphaFoldDB" id="A0A832XGK2"/>
<evidence type="ECO:0000313" key="2">
    <source>
        <dbReference type="EMBL" id="HIK00279.1"/>
    </source>
</evidence>
<keyword evidence="3" id="KW-1185">Reference proteome</keyword>
<evidence type="ECO:0000313" key="3">
    <source>
        <dbReference type="Proteomes" id="UP000646946"/>
    </source>
</evidence>
<accession>A0A832XGK2</accession>
<reference evidence="2 3" key="1">
    <citation type="journal article" name="Nat. Commun.">
        <title>Undinarchaeota illuminate DPANN phylogeny and the impact of gene transfer on archaeal evolution.</title>
        <authorList>
            <person name="Dombrowski N."/>
            <person name="Williams T.A."/>
            <person name="Sun J."/>
            <person name="Woodcroft B.J."/>
            <person name="Lee J.H."/>
            <person name="Minh B.Q."/>
            <person name="Rinke C."/>
            <person name="Spang A."/>
        </authorList>
    </citation>
    <scope>NUCLEOTIDE SEQUENCE [LARGE SCALE GENOMIC DNA]</scope>
    <source>
        <strain evidence="2">MAG_bin1129</strain>
    </source>
</reference>
<dbReference type="Pfam" id="PF01037">
    <property type="entry name" value="AsnC_trans_reg"/>
    <property type="match status" value="1"/>
</dbReference>
<sequence>MLVICFYNPMVVAFVLIMSKTGQEKEVLANIRRLNEVKEASIVFGDYDIIAKVDVSNVENLNDLLLSKIRKIPGVSMTTTLIGI</sequence>
<comment type="caution">
    <text evidence="2">The sequence shown here is derived from an EMBL/GenBank/DDBJ whole genome shotgun (WGS) entry which is preliminary data.</text>
</comment>
<gene>
    <name evidence="2" type="ORF">H1016_01935</name>
</gene>
<evidence type="ECO:0000259" key="1">
    <source>
        <dbReference type="Pfam" id="PF01037"/>
    </source>
</evidence>
<dbReference type="Proteomes" id="UP000646946">
    <property type="component" value="Unassembled WGS sequence"/>
</dbReference>
<proteinExistence type="predicted"/>
<feature type="domain" description="Transcription regulator AsnC/Lrp ligand binding" evidence="1">
    <location>
        <begin position="17"/>
        <end position="82"/>
    </location>
</feature>
<organism evidence="2 3">
    <name type="scientific">Candidatus Naiadarchaeum limnaeum</name>
    <dbReference type="NCBI Taxonomy" id="2756139"/>
    <lineage>
        <taxon>Archaea</taxon>
        <taxon>Candidatus Undinarchaeota</taxon>
        <taxon>Candidatus Undinarchaeia</taxon>
        <taxon>Candidatus Naiadarchaeales</taxon>
        <taxon>Candidatus Naiadarchaeaceae</taxon>
        <taxon>Candidatus Naiadarchaeum</taxon>
    </lineage>
</organism>
<dbReference type="Gene3D" id="3.30.70.920">
    <property type="match status" value="1"/>
</dbReference>
<dbReference type="EMBL" id="DVAB01000018">
    <property type="protein sequence ID" value="HIK00279.1"/>
    <property type="molecule type" value="Genomic_DNA"/>
</dbReference>
<name>A0A832XGK2_9ARCH</name>
<dbReference type="InterPro" id="IPR011008">
    <property type="entry name" value="Dimeric_a/b-barrel"/>
</dbReference>
<protein>
    <submittedName>
        <fullName evidence="2">Lrp/AsnC ligand binding domain-containing protein</fullName>
    </submittedName>
</protein>
<dbReference type="InterPro" id="IPR019887">
    <property type="entry name" value="Tscrpt_reg_AsnC/Lrp_C"/>
</dbReference>
<dbReference type="SUPFAM" id="SSF54909">
    <property type="entry name" value="Dimeric alpha+beta barrel"/>
    <property type="match status" value="1"/>
</dbReference>